<dbReference type="RefSeq" id="WP_120809969.1">
    <property type="nucleotide sequence ID" value="NZ_RBID01000011.1"/>
</dbReference>
<organism evidence="1 2">
    <name type="scientific">Vogesella indigofera</name>
    <name type="common">Pseudomonas indigofera</name>
    <dbReference type="NCBI Taxonomy" id="45465"/>
    <lineage>
        <taxon>Bacteria</taxon>
        <taxon>Pseudomonadati</taxon>
        <taxon>Pseudomonadota</taxon>
        <taxon>Betaproteobacteria</taxon>
        <taxon>Neisseriales</taxon>
        <taxon>Chromobacteriaceae</taxon>
        <taxon>Vogesella</taxon>
    </lineage>
</organism>
<dbReference type="PANTHER" id="PTHR35862:SF1">
    <property type="entry name" value="FELS-2 PROPHAGE PROTEIN"/>
    <property type="match status" value="1"/>
</dbReference>
<sequence length="323" mass="34475">MIDLTQLPAPAVIEELDFETIYANKLARFQPLYPDYSAALESDPVVKLLELAAYDEMMLRARINDAAKATMLAYATGADLDHVSALLNVARLLVDPGDPGANPPRDPVYEDDERLRFRAQMALEGTSVAGSVGAYVFHALSASAGVADVSVDAPRFARIVVSPEVAAMLPPGAIVLQVTHSAGLVEPMPGDVAVNVLAVQHNEDNYAELLPVVESNLSADSIRPLTDHPHVLQAEAVHYRIRGTLEFDPGPDPAVAEAAARLRFDALIAARHKLGADMPRSAIFAALHGPGVARVLLDEPVGDVMCGINQFPLCDGIEISRAL</sequence>
<dbReference type="Proteomes" id="UP000279384">
    <property type="component" value="Unassembled WGS sequence"/>
</dbReference>
<evidence type="ECO:0000313" key="1">
    <source>
        <dbReference type="EMBL" id="RKQ61371.1"/>
    </source>
</evidence>
<comment type="caution">
    <text evidence="1">The sequence shown here is derived from an EMBL/GenBank/DDBJ whole genome shotgun (WGS) entry which is preliminary data.</text>
</comment>
<name>A0A495BKE9_VOGIN</name>
<dbReference type="PANTHER" id="PTHR35862">
    <property type="entry name" value="FELS-2 PROPHAGE PROTEIN"/>
    <property type="match status" value="1"/>
</dbReference>
<gene>
    <name evidence="1" type="ORF">C8E02_1143</name>
</gene>
<evidence type="ECO:0000313" key="2">
    <source>
        <dbReference type="Proteomes" id="UP000279384"/>
    </source>
</evidence>
<protein>
    <submittedName>
        <fullName evidence="1">Phage-related baseplate assembly protein</fullName>
    </submittedName>
</protein>
<proteinExistence type="predicted"/>
<accession>A0A495BKE9</accession>
<dbReference type="InterPro" id="IPR014507">
    <property type="entry name" value="Baseplate_assembly_J_pred"/>
</dbReference>
<dbReference type="EMBL" id="RBID01000011">
    <property type="protein sequence ID" value="RKQ61371.1"/>
    <property type="molecule type" value="Genomic_DNA"/>
</dbReference>
<dbReference type="AlphaFoldDB" id="A0A495BKE9"/>
<dbReference type="InterPro" id="IPR052726">
    <property type="entry name" value="Phage_Baseplate_Hub"/>
</dbReference>
<dbReference type="PIRSF" id="PIRSF020481">
    <property type="entry name" value="BAP"/>
    <property type="match status" value="1"/>
</dbReference>
<reference evidence="1 2" key="1">
    <citation type="submission" date="2018-10" db="EMBL/GenBank/DDBJ databases">
        <title>Genomic Encyclopedia of Type Strains, Phase IV (KMG-IV): sequencing the most valuable type-strain genomes for metagenomic binning, comparative biology and taxonomic classification.</title>
        <authorList>
            <person name="Goeker M."/>
        </authorList>
    </citation>
    <scope>NUCLEOTIDE SEQUENCE [LARGE SCALE GENOMIC DNA]</scope>
    <source>
        <strain evidence="1 2">DSM 3303</strain>
    </source>
</reference>